<organism evidence="2 3">
    <name type="scientific">Mycena maculata</name>
    <dbReference type="NCBI Taxonomy" id="230809"/>
    <lineage>
        <taxon>Eukaryota</taxon>
        <taxon>Fungi</taxon>
        <taxon>Dikarya</taxon>
        <taxon>Basidiomycota</taxon>
        <taxon>Agaricomycotina</taxon>
        <taxon>Agaricomycetes</taxon>
        <taxon>Agaricomycetidae</taxon>
        <taxon>Agaricales</taxon>
        <taxon>Marasmiineae</taxon>
        <taxon>Mycenaceae</taxon>
        <taxon>Mycena</taxon>
    </lineage>
</organism>
<proteinExistence type="predicted"/>
<evidence type="ECO:0000313" key="3">
    <source>
        <dbReference type="Proteomes" id="UP001215280"/>
    </source>
</evidence>
<comment type="caution">
    <text evidence="2">The sequence shown here is derived from an EMBL/GenBank/DDBJ whole genome shotgun (WGS) entry which is preliminary data.</text>
</comment>
<feature type="signal peptide" evidence="1">
    <location>
        <begin position="1"/>
        <end position="23"/>
    </location>
</feature>
<protein>
    <recommendedName>
        <fullName evidence="4">Secreted protein</fullName>
    </recommendedName>
</protein>
<keyword evidence="1" id="KW-0732">Signal</keyword>
<evidence type="ECO:0000256" key="1">
    <source>
        <dbReference type="SAM" id="SignalP"/>
    </source>
</evidence>
<feature type="chain" id="PRO_5042289689" description="Secreted protein" evidence="1">
    <location>
        <begin position="24"/>
        <end position="108"/>
    </location>
</feature>
<evidence type="ECO:0008006" key="4">
    <source>
        <dbReference type="Google" id="ProtNLM"/>
    </source>
</evidence>
<keyword evidence="3" id="KW-1185">Reference proteome</keyword>
<gene>
    <name evidence="2" type="ORF">DFH07DRAFT_768794</name>
</gene>
<sequence length="108" mass="11542">MPHHYAVWLQLPLLQLLSHTLHAATAAAALLVLVVAPAPVALLPTTVAPTTAAVQYHHCLATLAAAALPSLQPQPYVMRIFRVGNGGGKLGNGSDIASSRWWRMNFEE</sequence>
<accession>A0AAD7JRC0</accession>
<name>A0AAD7JRC0_9AGAR</name>
<evidence type="ECO:0000313" key="2">
    <source>
        <dbReference type="EMBL" id="KAJ7770282.1"/>
    </source>
</evidence>
<dbReference type="Proteomes" id="UP001215280">
    <property type="component" value="Unassembled WGS sequence"/>
</dbReference>
<dbReference type="EMBL" id="JARJLG010000024">
    <property type="protein sequence ID" value="KAJ7770282.1"/>
    <property type="molecule type" value="Genomic_DNA"/>
</dbReference>
<reference evidence="2" key="1">
    <citation type="submission" date="2023-03" db="EMBL/GenBank/DDBJ databases">
        <title>Massive genome expansion in bonnet fungi (Mycena s.s.) driven by repeated elements and novel gene families across ecological guilds.</title>
        <authorList>
            <consortium name="Lawrence Berkeley National Laboratory"/>
            <person name="Harder C.B."/>
            <person name="Miyauchi S."/>
            <person name="Viragh M."/>
            <person name="Kuo A."/>
            <person name="Thoen E."/>
            <person name="Andreopoulos B."/>
            <person name="Lu D."/>
            <person name="Skrede I."/>
            <person name="Drula E."/>
            <person name="Henrissat B."/>
            <person name="Morin E."/>
            <person name="Kohler A."/>
            <person name="Barry K."/>
            <person name="LaButti K."/>
            <person name="Morin E."/>
            <person name="Salamov A."/>
            <person name="Lipzen A."/>
            <person name="Mereny Z."/>
            <person name="Hegedus B."/>
            <person name="Baldrian P."/>
            <person name="Stursova M."/>
            <person name="Weitz H."/>
            <person name="Taylor A."/>
            <person name="Grigoriev I.V."/>
            <person name="Nagy L.G."/>
            <person name="Martin F."/>
            <person name="Kauserud H."/>
        </authorList>
    </citation>
    <scope>NUCLEOTIDE SEQUENCE</scope>
    <source>
        <strain evidence="2">CBHHK188m</strain>
    </source>
</reference>
<dbReference type="AlphaFoldDB" id="A0AAD7JRC0"/>